<dbReference type="PANTHER" id="PTHR30203:SF24">
    <property type="entry name" value="BLR4935 PROTEIN"/>
    <property type="match status" value="1"/>
</dbReference>
<name>A0A3B1APW2_9ZZZZ</name>
<dbReference type="GO" id="GO:0015562">
    <property type="term" value="F:efflux transmembrane transporter activity"/>
    <property type="evidence" value="ECO:0007669"/>
    <property type="project" value="InterPro"/>
</dbReference>
<dbReference type="InterPro" id="IPR010131">
    <property type="entry name" value="MdtP/NodT-like"/>
</dbReference>
<dbReference type="SUPFAM" id="SSF56954">
    <property type="entry name" value="Outer membrane efflux proteins (OEP)"/>
    <property type="match status" value="1"/>
</dbReference>
<gene>
    <name evidence="1" type="ORF">MNBD_GAMMA25-578</name>
</gene>
<dbReference type="EMBL" id="UOFY01000004">
    <property type="protein sequence ID" value="VAX05772.1"/>
    <property type="molecule type" value="Genomic_DNA"/>
</dbReference>
<dbReference type="InterPro" id="IPR003423">
    <property type="entry name" value="OMP_efflux"/>
</dbReference>
<accession>A0A3B1APW2</accession>
<reference evidence="1" key="1">
    <citation type="submission" date="2018-06" db="EMBL/GenBank/DDBJ databases">
        <authorList>
            <person name="Zhirakovskaya E."/>
        </authorList>
    </citation>
    <scope>NUCLEOTIDE SEQUENCE</scope>
</reference>
<organism evidence="1">
    <name type="scientific">hydrothermal vent metagenome</name>
    <dbReference type="NCBI Taxonomy" id="652676"/>
    <lineage>
        <taxon>unclassified sequences</taxon>
        <taxon>metagenomes</taxon>
        <taxon>ecological metagenomes</taxon>
    </lineage>
</organism>
<protein>
    <submittedName>
        <fullName evidence="1">Heavy metal RND efflux outer membrane protein, CzcC family</fullName>
    </submittedName>
</protein>
<sequence length="447" mass="49882">MLPHKFVVFGFILSLFCSPLLAAVPSPDNPDEQNEAMRKLASALTVSASVEVAVADNPGLSAMRARAEAMSAIPSQLGTLPDPTLSFNALNLPVDTFNVGQEGMTQMQIGFGQKFPFPGKLGLREDAAGHEAKAAGIEVEESRLWLIRNVRSTWWRLFYVDQALNIINNNKVLLRQFVEIAQTKYKVGKGLQQDVLLAQLELSKLLDQEVQLSGMRRNEEARLNALLNWPTMRRLTLQHPIVLELPALRQERVLQKQAETLRPLLIAQQSRINAAHSRVALAKKDYYPDFNVGLAYGFRSGSNPDGSDRPDMASLRFSMNLPLYSGSKQDKAVDQRNSELLQQNYRLADAREQVHAQISQAMADYQRASEQVILFKTGIIPQSRQTVDSMLAGYQVNKVDFLNLVRAQLTLYNYEIQYWLSFSTAQQALAALEAVVGSETIYAGDNS</sequence>
<dbReference type="Pfam" id="PF02321">
    <property type="entry name" value="OEP"/>
    <property type="match status" value="2"/>
</dbReference>
<evidence type="ECO:0000313" key="1">
    <source>
        <dbReference type="EMBL" id="VAX05772.1"/>
    </source>
</evidence>
<dbReference type="AlphaFoldDB" id="A0A3B1APW2"/>
<dbReference type="Gene3D" id="1.20.1600.10">
    <property type="entry name" value="Outer membrane efflux proteins (OEP)"/>
    <property type="match status" value="1"/>
</dbReference>
<proteinExistence type="predicted"/>
<dbReference type="PANTHER" id="PTHR30203">
    <property type="entry name" value="OUTER MEMBRANE CATION EFFLUX PROTEIN"/>
    <property type="match status" value="1"/>
</dbReference>